<sequence>MLKRTISEADRSASRTPSPSLTQESNLLIKFSKFYKLNENLTYLSWCILNDLYLTELSLSLSSNYCAMVVIQLAILISNELLNTKLIIDPLKLENCFTKKYIRDIDIGINDFLEYSLENYSSSFLKDCLIEKYSDKLEKVKDEEYIKNILINIKIKISEIVDSGTNGNGNGGGKDNKVLVNIKDPFLNLRDYDIGKTGSIRFLYHEKDYIKEI</sequence>
<dbReference type="EMBL" id="BSXN01000041">
    <property type="protein sequence ID" value="GME66798.1"/>
    <property type="molecule type" value="Genomic_DNA"/>
</dbReference>
<reference evidence="2" key="1">
    <citation type="submission" date="2023-04" db="EMBL/GenBank/DDBJ databases">
        <title>Candida boidinii NBRC 10035.</title>
        <authorList>
            <person name="Ichikawa N."/>
            <person name="Sato H."/>
            <person name="Tonouchi N."/>
        </authorList>
    </citation>
    <scope>NUCLEOTIDE SEQUENCE</scope>
    <source>
        <strain evidence="2">NBRC 10035</strain>
    </source>
</reference>
<feature type="compositionally biased region" description="Basic and acidic residues" evidence="1">
    <location>
        <begin position="1"/>
        <end position="13"/>
    </location>
</feature>
<evidence type="ECO:0000313" key="2">
    <source>
        <dbReference type="EMBL" id="GME66798.1"/>
    </source>
</evidence>
<comment type="caution">
    <text evidence="2">The sequence shown here is derived from an EMBL/GenBank/DDBJ whole genome shotgun (WGS) entry which is preliminary data.</text>
</comment>
<evidence type="ECO:0000256" key="1">
    <source>
        <dbReference type="SAM" id="MobiDB-lite"/>
    </source>
</evidence>
<name>A0A9W6W792_CANBO</name>
<feature type="region of interest" description="Disordered" evidence="1">
    <location>
        <begin position="1"/>
        <end position="21"/>
    </location>
</feature>
<proteinExistence type="predicted"/>
<keyword evidence="3" id="KW-1185">Reference proteome</keyword>
<dbReference type="Proteomes" id="UP001165120">
    <property type="component" value="Unassembled WGS sequence"/>
</dbReference>
<evidence type="ECO:0000313" key="3">
    <source>
        <dbReference type="Proteomes" id="UP001165120"/>
    </source>
</evidence>
<dbReference type="InterPro" id="IPR036915">
    <property type="entry name" value="Cyclin-like_sf"/>
</dbReference>
<dbReference type="SUPFAM" id="SSF47954">
    <property type="entry name" value="Cyclin-like"/>
    <property type="match status" value="1"/>
</dbReference>
<dbReference type="Gene3D" id="1.10.472.10">
    <property type="entry name" value="Cyclin-like"/>
    <property type="match status" value="1"/>
</dbReference>
<accession>A0A9W6W792</accession>
<protein>
    <submittedName>
        <fullName evidence="2">Unnamed protein product</fullName>
    </submittedName>
</protein>
<organism evidence="2 3">
    <name type="scientific">Candida boidinii</name>
    <name type="common">Yeast</name>
    <dbReference type="NCBI Taxonomy" id="5477"/>
    <lineage>
        <taxon>Eukaryota</taxon>
        <taxon>Fungi</taxon>
        <taxon>Dikarya</taxon>
        <taxon>Ascomycota</taxon>
        <taxon>Saccharomycotina</taxon>
        <taxon>Pichiomycetes</taxon>
        <taxon>Pichiales</taxon>
        <taxon>Pichiaceae</taxon>
        <taxon>Ogataea</taxon>
        <taxon>Ogataea/Candida clade</taxon>
    </lineage>
</organism>
<gene>
    <name evidence="2" type="ORF">Cboi02_000023900</name>
</gene>
<dbReference type="AlphaFoldDB" id="A0A9W6W792"/>